<reference evidence="1 2" key="1">
    <citation type="submission" date="2009-01" db="EMBL/GenBank/DDBJ databases">
        <authorList>
            <person name="Fulton L."/>
            <person name="Clifton S."/>
            <person name="Fulton B."/>
            <person name="Xu J."/>
            <person name="Minx P."/>
            <person name="Pepin K.H."/>
            <person name="Johnson M."/>
            <person name="Bhonagiri V."/>
            <person name="Nash W.E."/>
            <person name="Mardis E.R."/>
            <person name="Wilson R.K."/>
        </authorList>
    </citation>
    <scope>NUCLEOTIDE SEQUENCE [LARGE SCALE GENOMIC DNA]</scope>
    <source>
        <strain evidence="1 2">DSM 15981</strain>
    </source>
</reference>
<proteinExistence type="predicted"/>
<dbReference type="EMBL" id="ACCJ01000251">
    <property type="protein sequence ID" value="EEG54621.1"/>
    <property type="molecule type" value="Genomic_DNA"/>
</dbReference>
<comment type="caution">
    <text evidence="1">The sequence shown here is derived from an EMBL/GenBank/DDBJ whole genome shotgun (WGS) entry which is preliminary data.</text>
</comment>
<gene>
    <name evidence="1" type="ORF">CLOSTASPAR_03310</name>
</gene>
<dbReference type="Proteomes" id="UP000004756">
    <property type="component" value="Unassembled WGS sequence"/>
</dbReference>
<sequence length="44" mass="5254">MLLYRKDSKKHKKVQAQIRNTINNSDIQNCLKVLFCTKHRGILR</sequence>
<keyword evidence="2" id="KW-1185">Reference proteome</keyword>
<accession>C0D221</accession>
<dbReference type="HOGENOM" id="CLU_3214253_0_0_9"/>
<reference evidence="1 2" key="2">
    <citation type="submission" date="2009-02" db="EMBL/GenBank/DDBJ databases">
        <title>Draft genome sequence of Clostridium asparagiforme (DSM 15981).</title>
        <authorList>
            <person name="Sudarsanam P."/>
            <person name="Ley R."/>
            <person name="Guruge J."/>
            <person name="Turnbaugh P.J."/>
            <person name="Mahowald M."/>
            <person name="Liep D."/>
            <person name="Gordon J."/>
        </authorList>
    </citation>
    <scope>NUCLEOTIDE SEQUENCE [LARGE SCALE GENOMIC DNA]</scope>
    <source>
        <strain evidence="1 2">DSM 15981</strain>
    </source>
</reference>
<evidence type="ECO:0000313" key="2">
    <source>
        <dbReference type="Proteomes" id="UP000004756"/>
    </source>
</evidence>
<dbReference type="AlphaFoldDB" id="C0D221"/>
<protein>
    <submittedName>
        <fullName evidence="1">Uncharacterized protein</fullName>
    </submittedName>
</protein>
<organism evidence="1 2">
    <name type="scientific">[Clostridium] asparagiforme DSM 15981</name>
    <dbReference type="NCBI Taxonomy" id="518636"/>
    <lineage>
        <taxon>Bacteria</taxon>
        <taxon>Bacillati</taxon>
        <taxon>Bacillota</taxon>
        <taxon>Clostridia</taxon>
        <taxon>Lachnospirales</taxon>
        <taxon>Lachnospiraceae</taxon>
        <taxon>Enterocloster</taxon>
    </lineage>
</organism>
<evidence type="ECO:0000313" key="1">
    <source>
        <dbReference type="EMBL" id="EEG54621.1"/>
    </source>
</evidence>
<name>C0D221_9FIRM</name>